<accession>A0A1V9YMX1</accession>
<name>A0A1V9YMX1_ACHHY</name>
<comment type="caution">
    <text evidence="2">The sequence shown here is derived from an EMBL/GenBank/DDBJ whole genome shotgun (WGS) entry which is preliminary data.</text>
</comment>
<protein>
    <submittedName>
        <fullName evidence="2">Uncharacterized protein</fullName>
    </submittedName>
</protein>
<feature type="compositionally biased region" description="Low complexity" evidence="1">
    <location>
        <begin position="23"/>
        <end position="41"/>
    </location>
</feature>
<feature type="region of interest" description="Disordered" evidence="1">
    <location>
        <begin position="16"/>
        <end position="44"/>
    </location>
</feature>
<proteinExistence type="predicted"/>
<dbReference type="AlphaFoldDB" id="A0A1V9YMX1"/>
<evidence type="ECO:0000256" key="1">
    <source>
        <dbReference type="SAM" id="MobiDB-lite"/>
    </source>
</evidence>
<dbReference type="EMBL" id="JNBR01001470">
    <property type="protein sequence ID" value="OQR87037.1"/>
    <property type="molecule type" value="Genomic_DNA"/>
</dbReference>
<organism evidence="2 3">
    <name type="scientific">Achlya hypogyna</name>
    <name type="common">Oomycete</name>
    <name type="synonym">Protoachlya hypogyna</name>
    <dbReference type="NCBI Taxonomy" id="1202772"/>
    <lineage>
        <taxon>Eukaryota</taxon>
        <taxon>Sar</taxon>
        <taxon>Stramenopiles</taxon>
        <taxon>Oomycota</taxon>
        <taxon>Saprolegniomycetes</taxon>
        <taxon>Saprolegniales</taxon>
        <taxon>Achlyaceae</taxon>
        <taxon>Achlya</taxon>
    </lineage>
</organism>
<keyword evidence="3" id="KW-1185">Reference proteome</keyword>
<reference evidence="2 3" key="1">
    <citation type="journal article" date="2014" name="Genome Biol. Evol.">
        <title>The secreted proteins of Achlya hypogyna and Thraustotheca clavata identify the ancestral oomycete secretome and reveal gene acquisitions by horizontal gene transfer.</title>
        <authorList>
            <person name="Misner I."/>
            <person name="Blouin N."/>
            <person name="Leonard G."/>
            <person name="Richards T.A."/>
            <person name="Lane C.E."/>
        </authorList>
    </citation>
    <scope>NUCLEOTIDE SEQUENCE [LARGE SCALE GENOMIC DNA]</scope>
    <source>
        <strain evidence="2 3">ATCC 48635</strain>
    </source>
</reference>
<gene>
    <name evidence="2" type="ORF">ACHHYP_09580</name>
</gene>
<evidence type="ECO:0000313" key="2">
    <source>
        <dbReference type="EMBL" id="OQR87037.1"/>
    </source>
</evidence>
<dbReference type="Proteomes" id="UP000243579">
    <property type="component" value="Unassembled WGS sequence"/>
</dbReference>
<evidence type="ECO:0000313" key="3">
    <source>
        <dbReference type="Proteomes" id="UP000243579"/>
    </source>
</evidence>
<sequence length="93" mass="10247">MSARITKQILRATVLADEPAPGAKKTTSKGSAVSKGKASTKPLPKRRRFLEEARLERTKADNTAKNVAVLKKLAKTPKSQDIMKKILQHAQRL</sequence>